<feature type="repeat" description="PPR" evidence="3">
    <location>
        <begin position="301"/>
        <end position="335"/>
    </location>
</feature>
<protein>
    <recommendedName>
        <fullName evidence="6">Pentatricopeptide repeat-containing protein</fullName>
    </recommendedName>
</protein>
<reference evidence="4 5" key="1">
    <citation type="journal article" date="2021" name="Comput. Struct. Biotechnol. J.">
        <title>De novo genome assembly of the potent medicinal plant Rehmannia glutinosa using nanopore technology.</title>
        <authorList>
            <person name="Ma L."/>
            <person name="Dong C."/>
            <person name="Song C."/>
            <person name="Wang X."/>
            <person name="Zheng X."/>
            <person name="Niu Y."/>
            <person name="Chen S."/>
            <person name="Feng W."/>
        </authorList>
    </citation>
    <scope>NUCLEOTIDE SEQUENCE [LARGE SCALE GENOMIC DNA]</scope>
    <source>
        <strain evidence="4">DH-2019</strain>
    </source>
</reference>
<proteinExistence type="inferred from homology"/>
<feature type="repeat" description="PPR" evidence="3">
    <location>
        <begin position="471"/>
        <end position="505"/>
    </location>
</feature>
<keyword evidence="2" id="KW-0677">Repeat</keyword>
<organism evidence="4 5">
    <name type="scientific">Rehmannia glutinosa</name>
    <name type="common">Chinese foxglove</name>
    <dbReference type="NCBI Taxonomy" id="99300"/>
    <lineage>
        <taxon>Eukaryota</taxon>
        <taxon>Viridiplantae</taxon>
        <taxon>Streptophyta</taxon>
        <taxon>Embryophyta</taxon>
        <taxon>Tracheophyta</taxon>
        <taxon>Spermatophyta</taxon>
        <taxon>Magnoliopsida</taxon>
        <taxon>eudicotyledons</taxon>
        <taxon>Gunneridae</taxon>
        <taxon>Pentapetalae</taxon>
        <taxon>asterids</taxon>
        <taxon>lamiids</taxon>
        <taxon>Lamiales</taxon>
        <taxon>Orobanchaceae</taxon>
        <taxon>Rehmannieae</taxon>
        <taxon>Rehmannia</taxon>
    </lineage>
</organism>
<evidence type="ECO:0008006" key="6">
    <source>
        <dbReference type="Google" id="ProtNLM"/>
    </source>
</evidence>
<sequence>MAVKLSSLTISRRIPNWVSLNAYLSSLSCAIKFQSEESQSNSADFEAKIQLLKNKLHPDSLVSVLDSTPDLNSSIKLFKWASLQNRFNHTADTYHMLILKLGMAGNVEEMEGFCNEMVREKCRGFDKSLLSLIDSFVSNHRFNEALRVLYVMNSSSFKPSIDIFNALMCALVEGKRDFKDVLFVYKEMVKSGIVPNIDTLNYLLEALFESGRIDAAIDQYRRMEKKGCVPNIRTFQILISGLAARNREEESIVVLEEMFQCGCEPDSSFYSCVIPKFCGLGNLDVGLRLFKMMRASNIAPDSVTYGAMIQCLCVYLHLDDAIELFKEMIDSGLLPDHQVCLDIVNGLCKLNRLNEAQSFLEERNIMDTCPHNELLRSYCDSGNFVVANNMFDTMLERNITDARSWNILIRFLCEKAVINKALEYLCRMVISSFLPDSATYSALVLGNCKTGEVVRSLDLFAYIRLKCWVLDSVSYAEFVECLCKNGNIQEAAEVFCYMSGKGYSLESTSFGMLIEKICASGGVNRAIKLLSLAYNTSMVPLGATYNSILRGLSKSGQEHYILVIFSRMIVVGCDFDVETYCFLIQCMSALNRKGDCVSVFNLMLSEDLMPDSQTLACLLSCLAKCSQLHLIFPSIDKLVSKYEILDSTMYNLLIDSLWREGYKNEASRLLDLMLEKGWVPDASTHALLMGSIVVMKILVEMLKKILAFKTMLAPYSKRAWGKRDRLISNG</sequence>
<feature type="repeat" description="PPR" evidence="3">
    <location>
        <begin position="646"/>
        <end position="680"/>
    </location>
</feature>
<dbReference type="PROSITE" id="PS51257">
    <property type="entry name" value="PROKAR_LIPOPROTEIN"/>
    <property type="match status" value="1"/>
</dbReference>
<dbReference type="Proteomes" id="UP001318860">
    <property type="component" value="Unassembled WGS sequence"/>
</dbReference>
<keyword evidence="5" id="KW-1185">Reference proteome</keyword>
<dbReference type="Pfam" id="PF01535">
    <property type="entry name" value="PPR"/>
    <property type="match status" value="5"/>
</dbReference>
<evidence type="ECO:0000256" key="3">
    <source>
        <dbReference type="PROSITE-ProRule" id="PRU00708"/>
    </source>
</evidence>
<evidence type="ECO:0000256" key="2">
    <source>
        <dbReference type="ARBA" id="ARBA00022737"/>
    </source>
</evidence>
<accession>A0ABR0VW35</accession>
<dbReference type="InterPro" id="IPR002885">
    <property type="entry name" value="PPR_rpt"/>
</dbReference>
<comment type="caution">
    <text evidence="4">The sequence shown here is derived from an EMBL/GenBank/DDBJ whole genome shotgun (WGS) entry which is preliminary data.</text>
</comment>
<feature type="repeat" description="PPR" evidence="3">
    <location>
        <begin position="196"/>
        <end position="230"/>
    </location>
</feature>
<feature type="repeat" description="PPR" evidence="3">
    <location>
        <begin position="160"/>
        <end position="195"/>
    </location>
</feature>
<dbReference type="InterPro" id="IPR011990">
    <property type="entry name" value="TPR-like_helical_dom_sf"/>
</dbReference>
<feature type="repeat" description="PPR" evidence="3">
    <location>
        <begin position="231"/>
        <end position="265"/>
    </location>
</feature>
<dbReference type="EMBL" id="JABTTQ020000415">
    <property type="protein sequence ID" value="KAK6139468.1"/>
    <property type="molecule type" value="Genomic_DNA"/>
</dbReference>
<dbReference type="NCBIfam" id="TIGR00756">
    <property type="entry name" value="PPR"/>
    <property type="match status" value="9"/>
</dbReference>
<feature type="repeat" description="PPR" evidence="3">
    <location>
        <begin position="266"/>
        <end position="300"/>
    </location>
</feature>
<gene>
    <name evidence="4" type="ORF">DH2020_026782</name>
</gene>
<evidence type="ECO:0000313" key="5">
    <source>
        <dbReference type="Proteomes" id="UP001318860"/>
    </source>
</evidence>
<feature type="repeat" description="PPR" evidence="3">
    <location>
        <begin position="401"/>
        <end position="435"/>
    </location>
</feature>
<dbReference type="PROSITE" id="PS51375">
    <property type="entry name" value="PPR"/>
    <property type="match status" value="8"/>
</dbReference>
<dbReference type="PANTHER" id="PTHR47938">
    <property type="entry name" value="RESPIRATORY COMPLEX I CHAPERONE (CIA84), PUTATIVE (AFU_ORTHOLOGUE AFUA_2G06020)-RELATED"/>
    <property type="match status" value="1"/>
</dbReference>
<comment type="similarity">
    <text evidence="1">Belongs to the PPR family. P subfamily.</text>
</comment>
<evidence type="ECO:0000313" key="4">
    <source>
        <dbReference type="EMBL" id="KAK6139468.1"/>
    </source>
</evidence>
<dbReference type="PANTHER" id="PTHR47938:SF46">
    <property type="entry name" value="PENTACOTRIPEPTIDE-REPEAT REGION OF PRORP DOMAIN-CONTAINING PROTEIN"/>
    <property type="match status" value="1"/>
</dbReference>
<dbReference type="Gene3D" id="1.25.40.10">
    <property type="entry name" value="Tetratricopeptide repeat domain"/>
    <property type="match status" value="7"/>
</dbReference>
<evidence type="ECO:0000256" key="1">
    <source>
        <dbReference type="ARBA" id="ARBA00007626"/>
    </source>
</evidence>
<name>A0ABR0VW35_REHGL</name>
<dbReference type="Pfam" id="PF13041">
    <property type="entry name" value="PPR_2"/>
    <property type="match status" value="3"/>
</dbReference>